<accession>A0A1E7WZS1</accession>
<gene>
    <name evidence="2" type="ORF">DUPY_14900</name>
</gene>
<organism evidence="2 3">
    <name type="scientific">Duganella phyllosphaerae</name>
    <dbReference type="NCBI Taxonomy" id="762836"/>
    <lineage>
        <taxon>Bacteria</taxon>
        <taxon>Pseudomonadati</taxon>
        <taxon>Pseudomonadota</taxon>
        <taxon>Betaproteobacteria</taxon>
        <taxon>Burkholderiales</taxon>
        <taxon>Oxalobacteraceae</taxon>
        <taxon>Telluria group</taxon>
        <taxon>Duganella</taxon>
    </lineage>
</organism>
<keyword evidence="3" id="KW-1185">Reference proteome</keyword>
<dbReference type="EMBL" id="LROM01000066">
    <property type="protein sequence ID" value="OFA05376.1"/>
    <property type="molecule type" value="Genomic_DNA"/>
</dbReference>
<name>A0A1E7WZS1_9BURK</name>
<comment type="caution">
    <text evidence="2">The sequence shown here is derived from an EMBL/GenBank/DDBJ whole genome shotgun (WGS) entry which is preliminary data.</text>
</comment>
<evidence type="ECO:0000313" key="2">
    <source>
        <dbReference type="EMBL" id="OFA05376.1"/>
    </source>
</evidence>
<dbReference type="RefSeq" id="WP_070247208.1">
    <property type="nucleotide sequence ID" value="NZ_LROM01000066.1"/>
</dbReference>
<reference evidence="3" key="1">
    <citation type="journal article" date="2016" name="Front. Microbiol.">
        <title>Molecular Keys to the Janthinobacterium and Duganella spp. Interaction with the Plant Pathogen Fusarium graminearum.</title>
        <authorList>
            <person name="Haack F.S."/>
            <person name="Poehlein A."/>
            <person name="Kroger C."/>
            <person name="Voigt C.A."/>
            <person name="Piepenbring M."/>
            <person name="Bode H.B."/>
            <person name="Daniel R."/>
            <person name="Schafer W."/>
            <person name="Streit W.R."/>
        </authorList>
    </citation>
    <scope>NUCLEOTIDE SEQUENCE [LARGE SCALE GENOMIC DNA]</scope>
    <source>
        <strain evidence="3">T54</strain>
    </source>
</reference>
<feature type="compositionally biased region" description="Basic and acidic residues" evidence="1">
    <location>
        <begin position="58"/>
        <end position="67"/>
    </location>
</feature>
<feature type="region of interest" description="Disordered" evidence="1">
    <location>
        <begin position="53"/>
        <end position="80"/>
    </location>
</feature>
<evidence type="ECO:0000256" key="1">
    <source>
        <dbReference type="SAM" id="MobiDB-lite"/>
    </source>
</evidence>
<sequence>MAQRVDVAIVFRDMLGTHDALLYMEECNIPEAVATRVLAGMAVTRIVRRTGTQAAANDEQHQREDHWSTMSHAVAHHRIP</sequence>
<proteinExistence type="predicted"/>
<evidence type="ECO:0000313" key="3">
    <source>
        <dbReference type="Proteomes" id="UP000175989"/>
    </source>
</evidence>
<protein>
    <submittedName>
        <fullName evidence="2">Uncharacterized protein</fullName>
    </submittedName>
</protein>
<dbReference type="Proteomes" id="UP000175989">
    <property type="component" value="Unassembled WGS sequence"/>
</dbReference>
<dbReference type="AlphaFoldDB" id="A0A1E7WZS1"/>